<geneLocation type="plasmid" evidence="2 3">
    <name>unnamed3</name>
</geneLocation>
<feature type="compositionally biased region" description="Low complexity" evidence="1">
    <location>
        <begin position="12"/>
        <end position="24"/>
    </location>
</feature>
<dbReference type="OrthoDB" id="4762656at2"/>
<name>A0A1Y0CGR0_9MYCO</name>
<evidence type="ECO:0000313" key="3">
    <source>
        <dbReference type="Proteomes" id="UP000195331"/>
    </source>
</evidence>
<feature type="region of interest" description="Disordered" evidence="1">
    <location>
        <begin position="1"/>
        <end position="24"/>
    </location>
</feature>
<dbReference type="Proteomes" id="UP000195331">
    <property type="component" value="Plasmid unnamed3"/>
</dbReference>
<evidence type="ECO:0000313" key="2">
    <source>
        <dbReference type="EMBL" id="ART74479.1"/>
    </source>
</evidence>
<sequence>MEPRAGTRPHPTGRTTIMTATATATVSAEAPNYATDGSRGYTLTITDGPRHTTGWIRIGDDGHTVYCTIDGAPWRPVGSVDTALTPAWVATHADAILHHR</sequence>
<dbReference type="AlphaFoldDB" id="A0A1Y0CGR0"/>
<accession>A0A1Y0CGR0</accession>
<protein>
    <submittedName>
        <fullName evidence="2">Uncharacterized protein</fullName>
    </submittedName>
</protein>
<proteinExistence type="predicted"/>
<reference evidence="2 3" key="1">
    <citation type="submission" date="2017-04" db="EMBL/GenBank/DDBJ databases">
        <title>Whole Genome Sequence of 1,4-Dioxane Degrading Bacterium Mycobacterium dioxanotrophicus PH-06.</title>
        <authorList>
            <person name="He Y."/>
        </authorList>
    </citation>
    <scope>NUCLEOTIDE SEQUENCE [LARGE SCALE GENOMIC DNA]</scope>
    <source>
        <strain evidence="2 3">PH-06</strain>
        <plasmid evidence="2 3">unnamed3</plasmid>
    </source>
</reference>
<dbReference type="EMBL" id="CP020812">
    <property type="protein sequence ID" value="ART74479.1"/>
    <property type="molecule type" value="Genomic_DNA"/>
</dbReference>
<evidence type="ECO:0000256" key="1">
    <source>
        <dbReference type="SAM" id="MobiDB-lite"/>
    </source>
</evidence>
<dbReference type="KEGG" id="mdx:BTO20_38410"/>
<organism evidence="2 3">
    <name type="scientific">Mycobacterium dioxanotrophicus</name>
    <dbReference type="NCBI Taxonomy" id="482462"/>
    <lineage>
        <taxon>Bacteria</taxon>
        <taxon>Bacillati</taxon>
        <taxon>Actinomycetota</taxon>
        <taxon>Actinomycetes</taxon>
        <taxon>Mycobacteriales</taxon>
        <taxon>Mycobacteriaceae</taxon>
        <taxon>Mycobacterium</taxon>
    </lineage>
</organism>
<keyword evidence="3" id="KW-1185">Reference proteome</keyword>
<gene>
    <name evidence="2" type="ORF">BTO20_38410</name>
</gene>
<keyword evidence="2" id="KW-0614">Plasmid</keyword>